<protein>
    <recommendedName>
        <fullName evidence="7">C3H1-type domain-containing protein</fullName>
    </recommendedName>
</protein>
<proteinExistence type="predicted"/>
<dbReference type="SUPFAM" id="SSF90229">
    <property type="entry name" value="CCCH zinc finger"/>
    <property type="match status" value="1"/>
</dbReference>
<dbReference type="InterPro" id="IPR000571">
    <property type="entry name" value="Znf_CCCH"/>
</dbReference>
<evidence type="ECO:0000256" key="6">
    <source>
        <dbReference type="SAM" id="SignalP"/>
    </source>
</evidence>
<accession>A0A9Q1Q9Y6</accession>
<feature type="compositionally biased region" description="Polar residues" evidence="5">
    <location>
        <begin position="87"/>
        <end position="100"/>
    </location>
</feature>
<keyword evidence="3 4" id="KW-0862">Zinc</keyword>
<keyword evidence="6" id="KW-0732">Signal</keyword>
<evidence type="ECO:0000259" key="7">
    <source>
        <dbReference type="PROSITE" id="PS50103"/>
    </source>
</evidence>
<dbReference type="Gene3D" id="4.10.1000.10">
    <property type="entry name" value="Zinc finger, CCCH-type"/>
    <property type="match status" value="1"/>
</dbReference>
<feature type="zinc finger region" description="C3H1-type" evidence="4">
    <location>
        <begin position="13"/>
        <end position="41"/>
    </location>
</feature>
<keyword evidence="2 4" id="KW-0863">Zinc-finger</keyword>
<dbReference type="GO" id="GO:0008270">
    <property type="term" value="F:zinc ion binding"/>
    <property type="evidence" value="ECO:0007669"/>
    <property type="project" value="UniProtKB-KW"/>
</dbReference>
<evidence type="ECO:0000313" key="9">
    <source>
        <dbReference type="Proteomes" id="UP001153076"/>
    </source>
</evidence>
<dbReference type="Proteomes" id="UP001153076">
    <property type="component" value="Unassembled WGS sequence"/>
</dbReference>
<name>A0A9Q1Q9Y6_9CARY</name>
<dbReference type="PROSITE" id="PS50103">
    <property type="entry name" value="ZF_C3H1"/>
    <property type="match status" value="1"/>
</dbReference>
<keyword evidence="9" id="KW-1185">Reference proteome</keyword>
<gene>
    <name evidence="8" type="ORF">Cgig2_002615</name>
</gene>
<evidence type="ECO:0000256" key="2">
    <source>
        <dbReference type="ARBA" id="ARBA00022771"/>
    </source>
</evidence>
<evidence type="ECO:0000313" key="8">
    <source>
        <dbReference type="EMBL" id="KAJ8434413.1"/>
    </source>
</evidence>
<evidence type="ECO:0000256" key="5">
    <source>
        <dbReference type="SAM" id="MobiDB-lite"/>
    </source>
</evidence>
<comment type="caution">
    <text evidence="8">The sequence shown here is derived from an EMBL/GenBank/DDBJ whole genome shotgun (WGS) entry which is preliminary data.</text>
</comment>
<dbReference type="OrthoDB" id="20729at2759"/>
<dbReference type="AlphaFoldDB" id="A0A9Q1Q9Y6"/>
<organism evidence="8 9">
    <name type="scientific">Carnegiea gigantea</name>
    <dbReference type="NCBI Taxonomy" id="171969"/>
    <lineage>
        <taxon>Eukaryota</taxon>
        <taxon>Viridiplantae</taxon>
        <taxon>Streptophyta</taxon>
        <taxon>Embryophyta</taxon>
        <taxon>Tracheophyta</taxon>
        <taxon>Spermatophyta</taxon>
        <taxon>Magnoliopsida</taxon>
        <taxon>eudicotyledons</taxon>
        <taxon>Gunneridae</taxon>
        <taxon>Pentapetalae</taxon>
        <taxon>Caryophyllales</taxon>
        <taxon>Cactineae</taxon>
        <taxon>Cactaceae</taxon>
        <taxon>Cactoideae</taxon>
        <taxon>Echinocereeae</taxon>
        <taxon>Carnegiea</taxon>
    </lineage>
</organism>
<sequence length="158" mass="16936">MIASLLVSAYALSTGAQPCTFYLQNGYCKFGPTCKFDHPVGSIKYSSSASSLTETPVAPYLAGPSLPTLPPPSLSTEIQSEYALGSQRDSQSNRTMSSGDASVGLTLTQTTSALLSSSRSMGGDDESLSPLLATANNMNKYRCKDASHRWKMMKREIY</sequence>
<evidence type="ECO:0000256" key="1">
    <source>
        <dbReference type="ARBA" id="ARBA00022723"/>
    </source>
</evidence>
<dbReference type="InterPro" id="IPR036855">
    <property type="entry name" value="Znf_CCCH_sf"/>
</dbReference>
<keyword evidence="1 4" id="KW-0479">Metal-binding</keyword>
<feature type="region of interest" description="Disordered" evidence="5">
    <location>
        <begin position="82"/>
        <end position="102"/>
    </location>
</feature>
<reference evidence="8" key="1">
    <citation type="submission" date="2022-04" db="EMBL/GenBank/DDBJ databases">
        <title>Carnegiea gigantea Genome sequencing and assembly v2.</title>
        <authorList>
            <person name="Copetti D."/>
            <person name="Sanderson M.J."/>
            <person name="Burquez A."/>
            <person name="Wojciechowski M.F."/>
        </authorList>
    </citation>
    <scope>NUCLEOTIDE SEQUENCE</scope>
    <source>
        <strain evidence="8">SGP5-SGP5p</strain>
        <tissue evidence="8">Aerial part</tissue>
    </source>
</reference>
<dbReference type="Pfam" id="PF00642">
    <property type="entry name" value="zf-CCCH"/>
    <property type="match status" value="1"/>
</dbReference>
<feature type="domain" description="C3H1-type" evidence="7">
    <location>
        <begin position="13"/>
        <end position="41"/>
    </location>
</feature>
<evidence type="ECO:0000256" key="3">
    <source>
        <dbReference type="ARBA" id="ARBA00022833"/>
    </source>
</evidence>
<dbReference type="EMBL" id="JAKOGI010000479">
    <property type="protein sequence ID" value="KAJ8434413.1"/>
    <property type="molecule type" value="Genomic_DNA"/>
</dbReference>
<dbReference type="SMART" id="SM00356">
    <property type="entry name" value="ZnF_C3H1"/>
    <property type="match status" value="1"/>
</dbReference>
<feature type="signal peptide" evidence="6">
    <location>
        <begin position="1"/>
        <end position="16"/>
    </location>
</feature>
<feature type="chain" id="PRO_5040505787" description="C3H1-type domain-containing protein" evidence="6">
    <location>
        <begin position="17"/>
        <end position="158"/>
    </location>
</feature>
<evidence type="ECO:0000256" key="4">
    <source>
        <dbReference type="PROSITE-ProRule" id="PRU00723"/>
    </source>
</evidence>